<proteinExistence type="predicted"/>
<name>A0A0L0NQY4_CANAR</name>
<dbReference type="VEuPathDB" id="FungiDB:QG37_07215"/>
<evidence type="ECO:0000313" key="1">
    <source>
        <dbReference type="EMBL" id="KND96478.1"/>
    </source>
</evidence>
<evidence type="ECO:0000313" key="2">
    <source>
        <dbReference type="Proteomes" id="UP000037122"/>
    </source>
</evidence>
<gene>
    <name evidence="1" type="ORF">QG37_07215</name>
</gene>
<accession>A0A0L0NQY4</accession>
<dbReference type="EMBL" id="LGST01000055">
    <property type="protein sequence ID" value="KND96478.1"/>
    <property type="molecule type" value="Genomic_DNA"/>
</dbReference>
<protein>
    <submittedName>
        <fullName evidence="1">Uncharacterized protein</fullName>
    </submittedName>
</protein>
<reference evidence="2" key="1">
    <citation type="journal article" date="2015" name="BMC Genomics">
        <title>Draft genome of a commonly misdiagnosed multidrug resistant pathogen Candida auris.</title>
        <authorList>
            <person name="Chatterjee S."/>
            <person name="Alampalli S.V."/>
            <person name="Nageshan R.K."/>
            <person name="Chettiar S.T."/>
            <person name="Joshi S."/>
            <person name="Tatu U.S."/>
        </authorList>
    </citation>
    <scope>NUCLEOTIDE SEQUENCE [LARGE SCALE GENOMIC DNA]</scope>
    <source>
        <strain evidence="2">6684</strain>
    </source>
</reference>
<dbReference type="AlphaFoldDB" id="A0A0L0NQY4"/>
<organism evidence="1 2">
    <name type="scientific">Candidozyma auris</name>
    <name type="common">Yeast</name>
    <name type="synonym">Candida auris</name>
    <dbReference type="NCBI Taxonomy" id="498019"/>
    <lineage>
        <taxon>Eukaryota</taxon>
        <taxon>Fungi</taxon>
        <taxon>Dikarya</taxon>
        <taxon>Ascomycota</taxon>
        <taxon>Saccharomycotina</taxon>
        <taxon>Pichiomycetes</taxon>
        <taxon>Metschnikowiaceae</taxon>
        <taxon>Candidozyma</taxon>
    </lineage>
</organism>
<comment type="caution">
    <text evidence="1">The sequence shown here is derived from an EMBL/GenBank/DDBJ whole genome shotgun (WGS) entry which is preliminary data.</text>
</comment>
<dbReference type="Proteomes" id="UP000037122">
    <property type="component" value="Unassembled WGS sequence"/>
</dbReference>
<sequence length="57" mass="6487">MTGATRDFGIIGSMAVAICVVHLEIRKRGIWKAESDGLFDEYFAREYKNAKCDIFEL</sequence>